<name>A0A060ZW16_9ACTN</name>
<evidence type="ECO:0000313" key="4">
    <source>
        <dbReference type="Proteomes" id="UP000756710"/>
    </source>
</evidence>
<dbReference type="HOGENOM" id="CLU_1377455_0_0_11"/>
<evidence type="ECO:0000256" key="1">
    <source>
        <dbReference type="SAM" id="MobiDB-lite"/>
    </source>
</evidence>
<protein>
    <submittedName>
        <fullName evidence="2">Uncharacterized protein</fullName>
    </submittedName>
</protein>
<evidence type="ECO:0000313" key="2">
    <source>
        <dbReference type="EMBL" id="CDR10529.1"/>
    </source>
</evidence>
<proteinExistence type="predicted"/>
<dbReference type="RefSeq" id="WP_052701622.1">
    <property type="nucleotide sequence ID" value="NZ_BAABDR010000060.1"/>
</dbReference>
<feature type="region of interest" description="Disordered" evidence="1">
    <location>
        <begin position="150"/>
        <end position="198"/>
    </location>
</feature>
<dbReference type="EMBL" id="LK022848">
    <property type="protein sequence ID" value="CDR10529.1"/>
    <property type="molecule type" value="Genomic_DNA"/>
</dbReference>
<dbReference type="AlphaFoldDB" id="A0A060ZW16"/>
<feature type="compositionally biased region" description="Low complexity" evidence="1">
    <location>
        <begin position="157"/>
        <end position="171"/>
    </location>
</feature>
<gene>
    <name evidence="3" type="ORF">J2Z30_000570</name>
    <name evidence="2" type="ORF">SIRAN6972</name>
</gene>
<accession>A0A060ZW16</accession>
<dbReference type="GeneID" id="32464746"/>
<dbReference type="Proteomes" id="UP000756710">
    <property type="component" value="Unassembled WGS sequence"/>
</dbReference>
<keyword evidence="4" id="KW-1185">Reference proteome</keyword>
<sequence length="198" mass="21582">MTGANARAEAEQSWLLLMAERTEQLRAGITVPSSPADQPDLARASKQLADLTGLVRDLSDEVLFRSVESRPRAVLDQVIGAYTDAAQQAGDAVASYSNAYALLGFQRRYQDRPDSPDLRDAREHGFAAIQDRLDWARDSLAEGAKRLRTVAEHLDGTPPRTRAARSRTTQRVTDRSHAPAAPSAPPRSAPTQGPGRTR</sequence>
<evidence type="ECO:0000313" key="3">
    <source>
        <dbReference type="EMBL" id="MBP2059574.1"/>
    </source>
</evidence>
<organism evidence="2">
    <name type="scientific">Streptomyces iranensis</name>
    <dbReference type="NCBI Taxonomy" id="576784"/>
    <lineage>
        <taxon>Bacteria</taxon>
        <taxon>Bacillati</taxon>
        <taxon>Actinomycetota</taxon>
        <taxon>Actinomycetes</taxon>
        <taxon>Kitasatosporales</taxon>
        <taxon>Streptomycetaceae</taxon>
        <taxon>Streptomyces</taxon>
        <taxon>Streptomyces violaceusniger group</taxon>
    </lineage>
</organism>
<reference evidence="3 4" key="2">
    <citation type="submission" date="2021-03" db="EMBL/GenBank/DDBJ databases">
        <title>Genomic Encyclopedia of Type Strains, Phase IV (KMG-IV): sequencing the most valuable type-strain genomes for metagenomic binning, comparative biology and taxonomic classification.</title>
        <authorList>
            <person name="Goeker M."/>
        </authorList>
    </citation>
    <scope>NUCLEOTIDE SEQUENCE [LARGE SCALE GENOMIC DNA]</scope>
    <source>
        <strain evidence="3 4">DSM 41954</strain>
    </source>
</reference>
<dbReference type="EMBL" id="JAGGLR010000001">
    <property type="protein sequence ID" value="MBP2059574.1"/>
    <property type="molecule type" value="Genomic_DNA"/>
</dbReference>
<reference evidence="2" key="1">
    <citation type="submission" date="2014-05" db="EMBL/GenBank/DDBJ databases">
        <authorList>
            <person name="Horn Fabian"/>
        </authorList>
    </citation>
    <scope>NUCLEOTIDE SEQUENCE</scope>
</reference>